<evidence type="ECO:0000256" key="8">
    <source>
        <dbReference type="ARBA" id="ARBA00023201"/>
    </source>
</evidence>
<feature type="transmembrane region" description="Helical" evidence="11">
    <location>
        <begin position="147"/>
        <end position="169"/>
    </location>
</feature>
<keyword evidence="4 11" id="KW-1133">Transmembrane helix</keyword>
<keyword evidence="3 9" id="KW-0812">Transmembrane</keyword>
<feature type="transmembrane region" description="Helical" evidence="11">
    <location>
        <begin position="85"/>
        <end position="101"/>
    </location>
</feature>
<evidence type="ECO:0000256" key="9">
    <source>
        <dbReference type="RuleBase" id="RU003722"/>
    </source>
</evidence>
<proteinExistence type="inferred from homology"/>
<feature type="transmembrane region" description="Helical" evidence="11">
    <location>
        <begin position="176"/>
        <end position="200"/>
    </location>
</feature>
<feature type="transmembrane region" description="Helical" evidence="11">
    <location>
        <begin position="336"/>
        <end position="362"/>
    </location>
</feature>
<feature type="transmembrane region" description="Helical" evidence="11">
    <location>
        <begin position="310"/>
        <end position="330"/>
    </location>
</feature>
<protein>
    <recommendedName>
        <fullName evidence="9">Sodium/hydrogen exchanger</fullName>
    </recommendedName>
</protein>
<dbReference type="PRINTS" id="PR01084">
    <property type="entry name" value="NAHEXCHNGR"/>
</dbReference>
<dbReference type="PANTHER" id="PTHR10110">
    <property type="entry name" value="SODIUM/HYDROGEN EXCHANGER"/>
    <property type="match status" value="1"/>
</dbReference>
<dbReference type="InterPro" id="IPR018422">
    <property type="entry name" value="Cation/H_exchanger_CPA1"/>
</dbReference>
<feature type="domain" description="Cation/H+ exchanger transmembrane" evidence="12">
    <location>
        <begin position="35"/>
        <end position="427"/>
    </location>
</feature>
<evidence type="ECO:0000256" key="5">
    <source>
        <dbReference type="ARBA" id="ARBA00023053"/>
    </source>
</evidence>
<comment type="similarity">
    <text evidence="9">Belongs to the monovalent cation:proton antiporter 1 (CPA1) transporter (TC 2.A.36) family.</text>
</comment>
<dbReference type="GO" id="GO:0005886">
    <property type="term" value="C:plasma membrane"/>
    <property type="evidence" value="ECO:0007669"/>
    <property type="project" value="TreeGrafter"/>
</dbReference>
<evidence type="ECO:0000313" key="13">
    <source>
        <dbReference type="Proteomes" id="UP000035681"/>
    </source>
</evidence>
<evidence type="ECO:0000256" key="10">
    <source>
        <dbReference type="SAM" id="MobiDB-lite"/>
    </source>
</evidence>
<dbReference type="Gene3D" id="6.10.140.1330">
    <property type="match status" value="1"/>
</dbReference>
<dbReference type="PANTHER" id="PTHR10110:SF98">
    <property type="entry name" value="SODIUM_HYDROGEN EXCHANGER"/>
    <property type="match status" value="1"/>
</dbReference>
<keyword evidence="13" id="KW-1185">Reference proteome</keyword>
<dbReference type="GO" id="GO:0015386">
    <property type="term" value="F:potassium:proton antiporter activity"/>
    <property type="evidence" value="ECO:0007669"/>
    <property type="project" value="TreeGrafter"/>
</dbReference>
<feature type="transmembrane region" description="Helical" evidence="11">
    <location>
        <begin position="24"/>
        <end position="43"/>
    </location>
</feature>
<evidence type="ECO:0000256" key="1">
    <source>
        <dbReference type="ARBA" id="ARBA00004141"/>
    </source>
</evidence>
<feature type="transmembrane region" description="Helical" evidence="11">
    <location>
        <begin position="55"/>
        <end position="73"/>
    </location>
</feature>
<keyword evidence="5" id="KW-0915">Sodium</keyword>
<evidence type="ECO:0000313" key="14">
    <source>
        <dbReference type="WBParaSite" id="TCONS_00010549.p1"/>
    </source>
</evidence>
<keyword evidence="6 9" id="KW-0406">Ion transport</keyword>
<feature type="transmembrane region" description="Helical" evidence="11">
    <location>
        <begin position="403"/>
        <end position="421"/>
    </location>
</feature>
<dbReference type="InterPro" id="IPR004709">
    <property type="entry name" value="NaH_exchanger"/>
</dbReference>
<organism evidence="13 14">
    <name type="scientific">Strongyloides stercoralis</name>
    <name type="common">Threadworm</name>
    <dbReference type="NCBI Taxonomy" id="6248"/>
    <lineage>
        <taxon>Eukaryota</taxon>
        <taxon>Metazoa</taxon>
        <taxon>Ecdysozoa</taxon>
        <taxon>Nematoda</taxon>
        <taxon>Chromadorea</taxon>
        <taxon>Rhabditida</taxon>
        <taxon>Tylenchina</taxon>
        <taxon>Panagrolaimomorpha</taxon>
        <taxon>Strongyloidoidea</taxon>
        <taxon>Strongyloididae</taxon>
        <taxon>Strongyloides</taxon>
    </lineage>
</organism>
<keyword evidence="9" id="KW-0050">Antiport</keyword>
<feature type="region of interest" description="Disordered" evidence="10">
    <location>
        <begin position="592"/>
        <end position="613"/>
    </location>
</feature>
<dbReference type="GO" id="GO:0098719">
    <property type="term" value="P:sodium ion import across plasma membrane"/>
    <property type="evidence" value="ECO:0007669"/>
    <property type="project" value="TreeGrafter"/>
</dbReference>
<dbReference type="InterPro" id="IPR006153">
    <property type="entry name" value="Cation/H_exchanger_TM"/>
</dbReference>
<dbReference type="NCBIfam" id="TIGR00840">
    <property type="entry name" value="b_cpa1"/>
    <property type="match status" value="1"/>
</dbReference>
<evidence type="ECO:0000256" key="2">
    <source>
        <dbReference type="ARBA" id="ARBA00022448"/>
    </source>
</evidence>
<sequence>IHSDKKHSEGFQVFSFNWEEVKHPVIICGWLLLAGVAKIVFHLSPRYRTVIPDSASLIILGLIIGGFCKLGNVNQQDYFLDFHTFFYYLLPPIIFDAGYFMPNKFLFHNITSVGIFAIVGTILNTAAIGGFLYMLNCFNTFSIPFTFIEIFTFASLISAVDPVAVLALFEELNVNSYLYIAIFGESLFNDGVSVVLFEIFSEFDEIGANYLVATDYIKAIILFPIAIIGGLLIGIIGGIIVSWVTKHSFKVKILNPVFIFIFPYLSYLGSELIGFSPILSIVACGMFMKQYVGENVGKNASTAIKYFIKMLAHISESVIYMFLGLSAFALNYDWDVWFVISTIFICFISRVIFVILQCFVINPFRKTKFTLKQQVVMFYGGLRGCICYGMIQNMSNTVPAKNMFIAAVISEVFFTVFFHGITIRGVLHLLKIGPDEDTNNDWEEKNSFYGRYKRRYLDPFLKRYSKKLSFINKNVENISVNSINSIRQQDFIDINKNEANNNKKNNNAINENDKNRLCTVDMFKRKKIGQVNSSSKVAINISNESNFKNVNVEKALEKTEKIIESYIENPNTIKEISEKVIEVLDSNQLLAEGNPESDIEDDSLSAMKKRTNH</sequence>
<evidence type="ECO:0000256" key="6">
    <source>
        <dbReference type="ARBA" id="ARBA00023065"/>
    </source>
</evidence>
<keyword evidence="2 9" id="KW-0813">Transport</keyword>
<dbReference type="Proteomes" id="UP000035681">
    <property type="component" value="Unplaced"/>
</dbReference>
<accession>A0AAF5DEV9</accession>
<keyword evidence="7 11" id="KW-0472">Membrane</keyword>
<evidence type="ECO:0000256" key="3">
    <source>
        <dbReference type="ARBA" id="ARBA00022692"/>
    </source>
</evidence>
<evidence type="ECO:0000256" key="4">
    <source>
        <dbReference type="ARBA" id="ARBA00022989"/>
    </source>
</evidence>
<name>A0AAF5DEV9_STRER</name>
<comment type="subcellular location">
    <subcellularLocation>
        <location evidence="1">Membrane</location>
        <topology evidence="1">Multi-pass membrane protein</topology>
    </subcellularLocation>
</comment>
<keyword evidence="8 9" id="KW-0739">Sodium transport</keyword>
<reference evidence="14" key="1">
    <citation type="submission" date="2024-02" db="UniProtKB">
        <authorList>
            <consortium name="WormBaseParasite"/>
        </authorList>
    </citation>
    <scope>IDENTIFICATION</scope>
</reference>
<evidence type="ECO:0000256" key="7">
    <source>
        <dbReference type="ARBA" id="ARBA00023136"/>
    </source>
</evidence>
<dbReference type="GO" id="GO:0051453">
    <property type="term" value="P:regulation of intracellular pH"/>
    <property type="evidence" value="ECO:0007669"/>
    <property type="project" value="TreeGrafter"/>
</dbReference>
<dbReference type="Pfam" id="PF00999">
    <property type="entry name" value="Na_H_Exchanger"/>
    <property type="match status" value="1"/>
</dbReference>
<dbReference type="GO" id="GO:0015385">
    <property type="term" value="F:sodium:proton antiporter activity"/>
    <property type="evidence" value="ECO:0007669"/>
    <property type="project" value="InterPro"/>
</dbReference>
<evidence type="ECO:0000259" key="12">
    <source>
        <dbReference type="Pfam" id="PF00999"/>
    </source>
</evidence>
<evidence type="ECO:0000256" key="11">
    <source>
        <dbReference type="SAM" id="Phobius"/>
    </source>
</evidence>
<feature type="transmembrane region" description="Helical" evidence="11">
    <location>
        <begin position="220"/>
        <end position="244"/>
    </location>
</feature>
<dbReference type="AlphaFoldDB" id="A0AAF5DEV9"/>
<feature type="transmembrane region" description="Helical" evidence="11">
    <location>
        <begin position="113"/>
        <end position="135"/>
    </location>
</feature>
<dbReference type="WBParaSite" id="TCONS_00010549.p1">
    <property type="protein sequence ID" value="TCONS_00010549.p1"/>
    <property type="gene ID" value="XLOC_003810"/>
</dbReference>